<dbReference type="Gene3D" id="3.30.565.10">
    <property type="entry name" value="Histidine kinase-like ATPase, C-terminal domain"/>
    <property type="match status" value="1"/>
</dbReference>
<dbReference type="EC" id="2.7.13.3" evidence="2"/>
<protein>
    <recommendedName>
        <fullName evidence="2">histidine kinase</fullName>
        <ecNumber evidence="2">2.7.13.3</ecNumber>
    </recommendedName>
</protein>
<evidence type="ECO:0000256" key="2">
    <source>
        <dbReference type="ARBA" id="ARBA00012438"/>
    </source>
</evidence>
<dbReference type="PRINTS" id="PR00344">
    <property type="entry name" value="BCTRLSENSOR"/>
</dbReference>
<dbReference type="OrthoDB" id="8477115at2"/>
<keyword evidence="4" id="KW-0808">Transferase</keyword>
<dbReference type="InterPro" id="IPR036890">
    <property type="entry name" value="HATPase_C_sf"/>
</dbReference>
<evidence type="ECO:0000256" key="3">
    <source>
        <dbReference type="ARBA" id="ARBA00022553"/>
    </source>
</evidence>
<gene>
    <name evidence="8" type="ORF">BKE38_17580</name>
</gene>
<dbReference type="SUPFAM" id="SSF55785">
    <property type="entry name" value="PYP-like sensor domain (PAS domain)"/>
    <property type="match status" value="4"/>
</dbReference>
<dbReference type="InterPro" id="IPR005467">
    <property type="entry name" value="His_kinase_dom"/>
</dbReference>
<dbReference type="PROSITE" id="PS50112">
    <property type="entry name" value="PAS"/>
    <property type="match status" value="1"/>
</dbReference>
<feature type="domain" description="Histidine kinase" evidence="6">
    <location>
        <begin position="523"/>
        <end position="740"/>
    </location>
</feature>
<reference evidence="8 9" key="1">
    <citation type="submission" date="2016-10" db="EMBL/GenBank/DDBJ databases">
        <title>Draft Genome sequence of Roseomonas sp. strain M3.</title>
        <authorList>
            <person name="Subhash Y."/>
            <person name="Lee S."/>
        </authorList>
    </citation>
    <scope>NUCLEOTIDE SEQUENCE [LARGE SCALE GENOMIC DNA]</scope>
    <source>
        <strain evidence="8 9">M3</strain>
    </source>
</reference>
<evidence type="ECO:0000313" key="9">
    <source>
        <dbReference type="Proteomes" id="UP000188879"/>
    </source>
</evidence>
<evidence type="ECO:0000256" key="5">
    <source>
        <dbReference type="ARBA" id="ARBA00022777"/>
    </source>
</evidence>
<keyword evidence="9" id="KW-1185">Reference proteome</keyword>
<dbReference type="InterPro" id="IPR035965">
    <property type="entry name" value="PAS-like_dom_sf"/>
</dbReference>
<dbReference type="PANTHER" id="PTHR43047">
    <property type="entry name" value="TWO-COMPONENT HISTIDINE PROTEIN KINASE"/>
    <property type="match status" value="1"/>
</dbReference>
<dbReference type="SMART" id="SM00388">
    <property type="entry name" value="HisKA"/>
    <property type="match status" value="1"/>
</dbReference>
<evidence type="ECO:0000259" key="7">
    <source>
        <dbReference type="PROSITE" id="PS50112"/>
    </source>
</evidence>
<dbReference type="Pfam" id="PF02518">
    <property type="entry name" value="HATPase_c"/>
    <property type="match status" value="1"/>
</dbReference>
<dbReference type="CDD" id="cd16922">
    <property type="entry name" value="HATPase_EvgS-ArcB-TorS-like"/>
    <property type="match status" value="1"/>
</dbReference>
<dbReference type="CDD" id="cd00130">
    <property type="entry name" value="PAS"/>
    <property type="match status" value="1"/>
</dbReference>
<evidence type="ECO:0000256" key="1">
    <source>
        <dbReference type="ARBA" id="ARBA00000085"/>
    </source>
</evidence>
<dbReference type="Proteomes" id="UP000188879">
    <property type="component" value="Unassembled WGS sequence"/>
</dbReference>
<dbReference type="SMART" id="SM00091">
    <property type="entry name" value="PAS"/>
    <property type="match status" value="4"/>
</dbReference>
<dbReference type="GO" id="GO:0000155">
    <property type="term" value="F:phosphorelay sensor kinase activity"/>
    <property type="evidence" value="ECO:0007669"/>
    <property type="project" value="InterPro"/>
</dbReference>
<dbReference type="EMBL" id="MLCO01000182">
    <property type="protein sequence ID" value="ONG50688.1"/>
    <property type="molecule type" value="Genomic_DNA"/>
</dbReference>
<comment type="catalytic activity">
    <reaction evidence="1">
        <text>ATP + protein L-histidine = ADP + protein N-phospho-L-histidine.</text>
        <dbReference type="EC" id="2.7.13.3"/>
    </reaction>
</comment>
<dbReference type="InterPro" id="IPR000014">
    <property type="entry name" value="PAS"/>
</dbReference>
<dbReference type="Pfam" id="PF12860">
    <property type="entry name" value="PAS_7"/>
    <property type="match status" value="4"/>
</dbReference>
<dbReference type="Gene3D" id="3.30.450.20">
    <property type="entry name" value="PAS domain"/>
    <property type="match status" value="4"/>
</dbReference>
<organism evidence="8 9">
    <name type="scientific">Teichococcus deserti</name>
    <dbReference type="NCBI Taxonomy" id="1817963"/>
    <lineage>
        <taxon>Bacteria</taxon>
        <taxon>Pseudomonadati</taxon>
        <taxon>Pseudomonadota</taxon>
        <taxon>Alphaproteobacteria</taxon>
        <taxon>Acetobacterales</taxon>
        <taxon>Roseomonadaceae</taxon>
        <taxon>Roseomonas</taxon>
    </lineage>
</organism>
<sequence length="749" mass="80650">MSGPGTPAEAALALLLALPGPVFIFDAERRVVMANAAAATRLDMPPDTDLAGASADTLIRRLAHRGHYGPGDPEALAAAVIALDRRQPHRSLLRTGPDRWYEVASVPLPGGGWASVTTDVTEHRLAEKAARDRLRLTDTALRQSPSGIGIYDRDHRLVFFNDAYEALLDLPPGTARVGMDFGQVTDLVIENMPFDAPAQALFQGRRHIDRSRRNQFLRQRPDGVAIRATSQPLADGGFLIVLEDVSQLRAAEDEAKGRAALLDGVLAALPHGVCVYGPDRRLRLVNAAFRDLVGDSEVRIGEHLLELIRRREAAREYADRQDPEEIFRRQFDFAREPTTRRRADGRVLTGRTAPLPDGGHISVVSDVTALHRAEAEAQRRADLLQAMMESMRHGVCLFDAGRRVVAANALACELTGLTREELAPGALLDDLGRLQLSRGLLGDPAEAEALVRARAGQPVRHDRFTRRARDGRVIEVSTDPTPDGGFVRVYTDVTAERQVLAGIEQARIAAEEASFAKTRFLATMSHELRTPLHAVIGFAEALQNDPGPENVKEFAGTILEAGRELLALIDAVLAVAQMGSGRLQVETRPLHLPSVLDSIARQLRGPAEAAGLTLTLDPLPALPRATAEERRLRQILLSLLNNAIKFTPAGGAIHLAARALDDGQVEVSVTDNGIGMAPEQLGQAFEAFVQLEGSHDRRYGGSGLGLYLARALAEAMGAALTLDSARGAGTTARLILKVSASPASPAPAA</sequence>
<dbReference type="SUPFAM" id="SSF47384">
    <property type="entry name" value="Homodimeric domain of signal transducing histidine kinase"/>
    <property type="match status" value="1"/>
</dbReference>
<dbReference type="InterPro" id="IPR003661">
    <property type="entry name" value="HisK_dim/P_dom"/>
</dbReference>
<feature type="domain" description="PAS" evidence="7">
    <location>
        <begin position="380"/>
        <end position="422"/>
    </location>
</feature>
<comment type="caution">
    <text evidence="8">The sequence shown here is derived from an EMBL/GenBank/DDBJ whole genome shotgun (WGS) entry which is preliminary data.</text>
</comment>
<evidence type="ECO:0000256" key="4">
    <source>
        <dbReference type="ARBA" id="ARBA00022679"/>
    </source>
</evidence>
<keyword evidence="5" id="KW-0418">Kinase</keyword>
<dbReference type="RefSeq" id="WP_076958622.1">
    <property type="nucleotide sequence ID" value="NZ_MLCO01000182.1"/>
</dbReference>
<dbReference type="Pfam" id="PF00512">
    <property type="entry name" value="HisKA"/>
    <property type="match status" value="1"/>
</dbReference>
<dbReference type="PROSITE" id="PS50109">
    <property type="entry name" value="HIS_KIN"/>
    <property type="match status" value="1"/>
</dbReference>
<evidence type="ECO:0000259" key="6">
    <source>
        <dbReference type="PROSITE" id="PS50109"/>
    </source>
</evidence>
<dbReference type="SUPFAM" id="SSF55874">
    <property type="entry name" value="ATPase domain of HSP90 chaperone/DNA topoisomerase II/histidine kinase"/>
    <property type="match status" value="1"/>
</dbReference>
<dbReference type="SMART" id="SM00387">
    <property type="entry name" value="HATPase_c"/>
    <property type="match status" value="1"/>
</dbReference>
<proteinExistence type="predicted"/>
<name>A0A1V2GZH9_9PROT</name>
<dbReference type="AlphaFoldDB" id="A0A1V2GZH9"/>
<dbReference type="InterPro" id="IPR036097">
    <property type="entry name" value="HisK_dim/P_sf"/>
</dbReference>
<evidence type="ECO:0000313" key="8">
    <source>
        <dbReference type="EMBL" id="ONG50688.1"/>
    </source>
</evidence>
<dbReference type="Gene3D" id="1.10.287.130">
    <property type="match status" value="1"/>
</dbReference>
<keyword evidence="3" id="KW-0597">Phosphoprotein</keyword>
<accession>A0A1V2GZH9</accession>
<dbReference type="PANTHER" id="PTHR43047:SF64">
    <property type="entry name" value="HISTIDINE KINASE CONTAINING CHEY-HOMOLOGOUS RECEIVER DOMAIN AND PAS DOMAIN-RELATED"/>
    <property type="match status" value="1"/>
</dbReference>
<dbReference type="CDD" id="cd00082">
    <property type="entry name" value="HisKA"/>
    <property type="match status" value="1"/>
</dbReference>
<dbReference type="InterPro" id="IPR004358">
    <property type="entry name" value="Sig_transdc_His_kin-like_C"/>
</dbReference>
<dbReference type="InterPro" id="IPR003594">
    <property type="entry name" value="HATPase_dom"/>
</dbReference>